<organism evidence="2 3">
    <name type="scientific">Gracilinema caldarium (strain ATCC 51460 / DSM 7334 / H1)</name>
    <name type="common">Treponema caldarium</name>
    <dbReference type="NCBI Taxonomy" id="744872"/>
    <lineage>
        <taxon>Bacteria</taxon>
        <taxon>Pseudomonadati</taxon>
        <taxon>Spirochaetota</taxon>
        <taxon>Spirochaetia</taxon>
        <taxon>Spirochaetales</taxon>
        <taxon>Breznakiellaceae</taxon>
        <taxon>Gracilinema</taxon>
    </lineage>
</organism>
<name>F8EXM6_GRAC1</name>
<dbReference type="OrthoDB" id="4410706at2"/>
<dbReference type="RefSeq" id="WP_013968917.1">
    <property type="nucleotide sequence ID" value="NC_015732.1"/>
</dbReference>
<accession>F8EXM6</accession>
<keyword evidence="1" id="KW-0472">Membrane</keyword>
<reference evidence="3" key="1">
    <citation type="journal article" date="2013" name="Stand. Genomic Sci.">
        <title>Genome sequence of the thermophilic fresh-water bacterium Spirochaeta caldaria type strain (H1(T)), reclassification of Spirochaeta caldaria, Spirochaeta stenostrepta, and Spirochaeta zuelzerae in the genus Treponema as Treponema caldaria comb. nov., Treponema stenostrepta comb. nov., and Treponema zuelzerae comb. nov., and emendation of the genus Treponema.</title>
        <authorList>
            <person name="Abt B."/>
            <person name="Goker M."/>
            <person name="Scheuner C."/>
            <person name="Han C."/>
            <person name="Lu M."/>
            <person name="Misra M."/>
            <person name="Lapidus A."/>
            <person name="Nolan M."/>
            <person name="Lucas S."/>
            <person name="Hammon N."/>
            <person name="Deshpande S."/>
            <person name="Cheng J.F."/>
            <person name="Tapia R."/>
            <person name="Goodwin L.A."/>
            <person name="Pitluck S."/>
            <person name="Liolios K."/>
            <person name="Pagani I."/>
            <person name="Ivanova N."/>
            <person name="Mavromatis K."/>
            <person name="Mikhailova N."/>
            <person name="Huntemann M."/>
            <person name="Pati A."/>
            <person name="Chen A."/>
            <person name="Palaniappan K."/>
            <person name="Land M."/>
            <person name="Hauser L."/>
            <person name="Jeffries C.D."/>
            <person name="Rohde M."/>
            <person name="Spring S."/>
            <person name="Gronow S."/>
            <person name="Detter J.C."/>
            <person name="Bristow J."/>
            <person name="Eisen J.A."/>
            <person name="Markowitz V."/>
            <person name="Hugenholtz P."/>
            <person name="Kyrpides N.C."/>
            <person name="Woyke T."/>
            <person name="Klenk H.P."/>
        </authorList>
    </citation>
    <scope>NUCLEOTIDE SEQUENCE</scope>
    <source>
        <strain evidence="3">ATCC 51460 / DSM 7334 / H1</strain>
    </source>
</reference>
<dbReference type="KEGG" id="scd:Spica_1462"/>
<evidence type="ECO:0000313" key="2">
    <source>
        <dbReference type="EMBL" id="AEJ19607.1"/>
    </source>
</evidence>
<dbReference type="AlphaFoldDB" id="F8EXM6"/>
<proteinExistence type="predicted"/>
<dbReference type="HOGENOM" id="CLU_855101_0_0_12"/>
<gene>
    <name evidence="2" type="ordered locus">Spica_1462</name>
</gene>
<keyword evidence="3" id="KW-1185">Reference proteome</keyword>
<feature type="transmembrane region" description="Helical" evidence="1">
    <location>
        <begin position="7"/>
        <end position="26"/>
    </location>
</feature>
<dbReference type="Gene3D" id="2.115.10.20">
    <property type="entry name" value="Glycosyl hydrolase domain, family 43"/>
    <property type="match status" value="1"/>
</dbReference>
<evidence type="ECO:0008006" key="4">
    <source>
        <dbReference type="Google" id="ProtNLM"/>
    </source>
</evidence>
<evidence type="ECO:0000313" key="3">
    <source>
        <dbReference type="Proteomes" id="UP000000503"/>
    </source>
</evidence>
<keyword evidence="1" id="KW-1133">Transmembrane helix</keyword>
<evidence type="ECO:0000256" key="1">
    <source>
        <dbReference type="SAM" id="Phobius"/>
    </source>
</evidence>
<dbReference type="SUPFAM" id="SSF75005">
    <property type="entry name" value="Arabinanase/levansucrase/invertase"/>
    <property type="match status" value="1"/>
</dbReference>
<keyword evidence="1" id="KW-0812">Transmembrane</keyword>
<protein>
    <recommendedName>
        <fullName evidence="4">Glycosyl hydrolase family 32 N-terminal domain-containing protein</fullName>
    </recommendedName>
</protein>
<dbReference type="STRING" id="744872.Spica_1462"/>
<dbReference type="Proteomes" id="UP000000503">
    <property type="component" value="Chromosome"/>
</dbReference>
<sequence length="325" mass="38601">MKFHKYISYFFKFYILTKINLLFSFLSSLNIPHDIDLLEYNKQIKLLIPTPEGSKQAVHPDIIYDSEAKIPFILAFTPYPFSIDKYENPCLVISYDGLHFFEEQKGINPIVPPPFYDHNDDPDLYYKNGKWYILYLETLRPNAQNLVLLESFDRITWTSRIIYSANLKNPNDFFMLSPSFIAQNDTINKIFFVNRSVSPYRIEYVMQTSGENFDFYKRYPVSIDLNGLVPWHIDIIYGNNSYYMLLCTVKNNRNNKEYSLYIAKSNDLISWTLSPKMVLHNSYRASGFIKNNDIFIYYSRQQGLFRPWHIGICRFKLSEFFKENL</sequence>
<dbReference type="InterPro" id="IPR023296">
    <property type="entry name" value="Glyco_hydro_beta-prop_sf"/>
</dbReference>
<dbReference type="EMBL" id="CP002868">
    <property type="protein sequence ID" value="AEJ19607.1"/>
    <property type="molecule type" value="Genomic_DNA"/>
</dbReference>